<name>A0A3B0U5S3_9ZZZZ</name>
<reference evidence="2" key="1">
    <citation type="submission" date="2018-06" db="EMBL/GenBank/DDBJ databases">
        <authorList>
            <person name="Zhirakovskaya E."/>
        </authorList>
    </citation>
    <scope>NUCLEOTIDE SEQUENCE</scope>
</reference>
<feature type="domain" description="Methylene-tetrahydrofolate reductase C-terminal-like" evidence="1">
    <location>
        <begin position="42"/>
        <end position="130"/>
    </location>
</feature>
<dbReference type="EMBL" id="UOEQ01000483">
    <property type="protein sequence ID" value="VAW23733.1"/>
    <property type="molecule type" value="Genomic_DNA"/>
</dbReference>
<organism evidence="2">
    <name type="scientific">hydrothermal vent metagenome</name>
    <dbReference type="NCBI Taxonomy" id="652676"/>
    <lineage>
        <taxon>unclassified sequences</taxon>
        <taxon>metagenomes</taxon>
        <taxon>ecological metagenomes</taxon>
    </lineage>
</organism>
<accession>A0A3B0U5S3</accession>
<keyword evidence="2" id="KW-0560">Oxidoreductase</keyword>
<dbReference type="Pfam" id="PF12225">
    <property type="entry name" value="DUF5981"/>
    <property type="match status" value="1"/>
</dbReference>
<dbReference type="AlphaFoldDB" id="A0A3B0U5S3"/>
<dbReference type="EC" id="1.5.1.20" evidence="2"/>
<evidence type="ECO:0000259" key="1">
    <source>
        <dbReference type="Pfam" id="PF12225"/>
    </source>
</evidence>
<sequence length="150" mass="16662">MYKVRLWCIRRSRLLETVYLVTKPAIMFGLSAAKKVFGRFLDRPVIVVERSIKGFLFDCQMCGDCVLSKTGMSCPMNCPKNIRNGPCGGVREDNMCEVKPDMLCVWVAAWDGASRMKGGGGIQNLQPALDHRGKGTSSWLKLARENAGDE</sequence>
<evidence type="ECO:0000313" key="2">
    <source>
        <dbReference type="EMBL" id="VAW23733.1"/>
    </source>
</evidence>
<gene>
    <name evidence="2" type="ORF">MNBD_ALPHA11-1898</name>
</gene>
<protein>
    <submittedName>
        <fullName evidence="2">5,10-methylenetetrahydrofolate reductase, small subunit</fullName>
        <ecNumber evidence="2">1.5.1.20</ecNumber>
    </submittedName>
</protein>
<dbReference type="InterPro" id="IPR022026">
    <property type="entry name" value="DUF5981"/>
</dbReference>
<dbReference type="GO" id="GO:0004489">
    <property type="term" value="F:methylenetetrahydrofolate reductase [NAD(P)H] activity"/>
    <property type="evidence" value="ECO:0007669"/>
    <property type="project" value="UniProtKB-EC"/>
</dbReference>
<proteinExistence type="predicted"/>